<keyword evidence="2" id="KW-1185">Reference proteome</keyword>
<name>A0A1R3I0V4_COCAP</name>
<reference evidence="1 2" key="1">
    <citation type="submission" date="2013-09" db="EMBL/GenBank/DDBJ databases">
        <title>Corchorus capsularis genome sequencing.</title>
        <authorList>
            <person name="Alam M."/>
            <person name="Haque M.S."/>
            <person name="Islam M.S."/>
            <person name="Emdad E.M."/>
            <person name="Islam M.M."/>
            <person name="Ahmed B."/>
            <person name="Halim A."/>
            <person name="Hossen Q.M.M."/>
            <person name="Hossain M.Z."/>
            <person name="Ahmed R."/>
            <person name="Khan M.M."/>
            <person name="Islam R."/>
            <person name="Rashid M.M."/>
            <person name="Khan S.A."/>
            <person name="Rahman M.S."/>
            <person name="Alam M."/>
        </authorList>
    </citation>
    <scope>NUCLEOTIDE SEQUENCE [LARGE SCALE GENOMIC DNA]</scope>
    <source>
        <strain evidence="2">cv. CVL-1</strain>
        <tissue evidence="1">Whole seedling</tissue>
    </source>
</reference>
<dbReference type="EMBL" id="AWWV01010896">
    <property type="protein sequence ID" value="OMO76225.1"/>
    <property type="molecule type" value="Genomic_DNA"/>
</dbReference>
<dbReference type="Gramene" id="OMO76225">
    <property type="protein sequence ID" value="OMO76225"/>
    <property type="gene ID" value="CCACVL1_15838"/>
</dbReference>
<evidence type="ECO:0000313" key="1">
    <source>
        <dbReference type="EMBL" id="OMO76225.1"/>
    </source>
</evidence>
<gene>
    <name evidence="1" type="ORF">CCACVL1_15838</name>
</gene>
<sequence>MPTFDARIHVITIKEVTRGDHERTGGKLRGLFGKRTMKNGWAYAFFRSTALIYRV</sequence>
<dbReference type="AlphaFoldDB" id="A0A1R3I0V4"/>
<comment type="caution">
    <text evidence="1">The sequence shown here is derived from an EMBL/GenBank/DDBJ whole genome shotgun (WGS) entry which is preliminary data.</text>
</comment>
<accession>A0A1R3I0V4</accession>
<protein>
    <submittedName>
        <fullName evidence="1">Uncharacterized protein</fullName>
    </submittedName>
</protein>
<evidence type="ECO:0000313" key="2">
    <source>
        <dbReference type="Proteomes" id="UP000188268"/>
    </source>
</evidence>
<proteinExistence type="predicted"/>
<dbReference type="Proteomes" id="UP000188268">
    <property type="component" value="Unassembled WGS sequence"/>
</dbReference>
<organism evidence="1 2">
    <name type="scientific">Corchorus capsularis</name>
    <name type="common">Jute</name>
    <dbReference type="NCBI Taxonomy" id="210143"/>
    <lineage>
        <taxon>Eukaryota</taxon>
        <taxon>Viridiplantae</taxon>
        <taxon>Streptophyta</taxon>
        <taxon>Embryophyta</taxon>
        <taxon>Tracheophyta</taxon>
        <taxon>Spermatophyta</taxon>
        <taxon>Magnoliopsida</taxon>
        <taxon>eudicotyledons</taxon>
        <taxon>Gunneridae</taxon>
        <taxon>Pentapetalae</taxon>
        <taxon>rosids</taxon>
        <taxon>malvids</taxon>
        <taxon>Malvales</taxon>
        <taxon>Malvaceae</taxon>
        <taxon>Grewioideae</taxon>
        <taxon>Apeibeae</taxon>
        <taxon>Corchorus</taxon>
    </lineage>
</organism>